<organism evidence="2">
    <name type="scientific">Simian parvo-like virus 1</name>
    <dbReference type="NCBI Taxonomy" id="1917073"/>
    <lineage>
        <taxon>Viruses</taxon>
        <taxon>Monodnaviria</taxon>
        <taxon>Shotokuvirae</taxon>
        <taxon>Cossaviricota</taxon>
        <taxon>Quintoviricetes</taxon>
        <taxon>Piccovirales</taxon>
        <taxon>Parvoviridae</taxon>
    </lineage>
</organism>
<accession>A0A1W5PTD3</accession>
<feature type="compositionally biased region" description="Basic and acidic residues" evidence="1">
    <location>
        <begin position="20"/>
        <end position="32"/>
    </location>
</feature>
<evidence type="ECO:0000256" key="1">
    <source>
        <dbReference type="SAM" id="MobiDB-lite"/>
    </source>
</evidence>
<reference evidence="2" key="1">
    <citation type="submission" date="2015-10" db="EMBL/GenBank/DDBJ databases">
        <authorList>
            <person name="Gilbert D.G."/>
        </authorList>
    </citation>
    <scope>NUCLEOTIDE SEQUENCE</scope>
    <source>
        <strain evidence="2">Mopav1</strain>
    </source>
</reference>
<reference evidence="2" key="2">
    <citation type="submission" date="2017-04" db="EMBL/GenBank/DDBJ databases">
        <title>The complex fecal virome of captive rhesus macaques during acute and idiopathic chronic diarrhea.</title>
        <authorList>
            <person name="Kapusinszky B.B."/>
            <person name="Ardeshir A."/>
            <person name="Mulvaney U."/>
            <person name="Deng X."/>
            <person name="Delwart E.L."/>
        </authorList>
    </citation>
    <scope>NUCLEOTIDE SEQUENCE</scope>
    <source>
        <strain evidence="2">Mopav1</strain>
    </source>
</reference>
<feature type="compositionally biased region" description="Acidic residues" evidence="1">
    <location>
        <begin position="54"/>
        <end position="68"/>
    </location>
</feature>
<evidence type="ECO:0000313" key="2">
    <source>
        <dbReference type="EMBL" id="APC23171.1"/>
    </source>
</evidence>
<sequence length="76" mass="8758">MPGGNKYRQWYAVRNKLRKEGRWDGDTDKDTRQQTLEEVGVRVPPKKQARIETESDEPPPLEGEEGDPDKDNYAGK</sequence>
<protein>
    <submittedName>
        <fullName evidence="2">Uncharacterized protein</fullName>
    </submittedName>
</protein>
<name>A0A1W5PTD3_9VIRU</name>
<feature type="region of interest" description="Disordered" evidence="1">
    <location>
        <begin position="20"/>
        <end position="76"/>
    </location>
</feature>
<proteinExistence type="predicted"/>
<dbReference type="EMBL" id="KT961662">
    <property type="protein sequence ID" value="APC23171.1"/>
    <property type="molecule type" value="Genomic_DNA"/>
</dbReference>